<comment type="caution">
    <text evidence="2">The sequence shown here is derived from an EMBL/GenBank/DDBJ whole genome shotgun (WGS) entry which is preliminary data.</text>
</comment>
<dbReference type="EMBL" id="BMAQ01000002">
    <property type="protein sequence ID" value="GFR36969.1"/>
    <property type="molecule type" value="Genomic_DNA"/>
</dbReference>
<accession>A0A916QDG5</accession>
<dbReference type="Pfam" id="PF18952">
    <property type="entry name" value="DUF5696"/>
    <property type="match status" value="1"/>
</dbReference>
<feature type="chain" id="PRO_5039235164" evidence="1">
    <location>
        <begin position="23"/>
        <end position="847"/>
    </location>
</feature>
<evidence type="ECO:0000313" key="3">
    <source>
        <dbReference type="Proteomes" id="UP000654993"/>
    </source>
</evidence>
<keyword evidence="1" id="KW-0732">Signal</keyword>
<organism evidence="2 3">
    <name type="scientific">Insulibacter thermoxylanivorax</name>
    <dbReference type="NCBI Taxonomy" id="2749268"/>
    <lineage>
        <taxon>Bacteria</taxon>
        <taxon>Bacillati</taxon>
        <taxon>Bacillota</taxon>
        <taxon>Bacilli</taxon>
        <taxon>Bacillales</taxon>
        <taxon>Paenibacillaceae</taxon>
        <taxon>Insulibacter</taxon>
    </lineage>
</organism>
<reference evidence="2" key="2">
    <citation type="journal article" date="2021" name="Data Brief">
        <title>Draft genome sequence data of the facultative, thermophilic, xylanolytic bacterium Paenibacillus sp. strain DA-C8.</title>
        <authorList>
            <person name="Chhe C."/>
            <person name="Uke A."/>
            <person name="Baramee S."/>
            <person name="Ungkulpasvich U."/>
            <person name="Tachaapaikoon C."/>
            <person name="Pason P."/>
            <person name="Waeonukul R."/>
            <person name="Ratanakhanokchai K."/>
            <person name="Kosugi A."/>
        </authorList>
    </citation>
    <scope>NUCLEOTIDE SEQUENCE</scope>
    <source>
        <strain evidence="2">DA-C8</strain>
    </source>
</reference>
<keyword evidence="3" id="KW-1185">Reference proteome</keyword>
<sequence>MRMVKKALYALLFIGLIMITAACSSSETASGQDDMRMQLPESETLKAAFTDSRLPGMKGIAESEHLKLYIHDQTAEIAVVDQRSGEIWRSNPEHREEDPIASGTNKDLLSAQTRINFYNKYGQISSVNSYTDSVAYGQFALEPIERGVRVTYMFGKDERGIDDLPQKLSPERYEELTSKMDDTGKRAMRIGYAQDKETGLYNRLDGSLKGLQLQRILDAFDSIGYTAEDLMRDSEEHGIVIEKPVPRIFFLTIEYILDGESLIVRVPTEDIQYPDEYPINNITLLNFFGAGGPEDEGSLFVPDGSGALIHFNNGKARYPSYRQDVYGRDLTLQYGGTLSRDQSIRLPVFGILRPSGAFLGIIEQGAAAAAINADVSGRLNSYNHVYPSFYFINKDDVSLNAGGHKRSLPKFQEEPMKTDYVVRYVFFKQDEATYVDLAQYYREYLLARNQLPERSADDDEHIPFYVELIGSIEKKKHFLGIPYRASEPLTTFGEAEIILSELQERGIQDIRLKLAGWFNGGMNHTLPEKIKVNRVLGGSKGLQRLQDFAEQQGIGLYPDVSILQVSNTKGFSRSKEAARRLTSTPAAVYPYNLALNRAARDQTPSYILATRLVEGVVEAMLDDLQRLGMNSISLRDLAEQLHSDYRKRNQLDRTQSEQISIQALQKIREAGLTMMADGGNAYALPYVTDITNAPLANSRFKIEDEEIPFYPIVVRGHVDYAGEPYNLSTYINPRQYILKNLEYGAGVYFTWIYEPNYKLKDTEYHHLYAVHYKEWIDLAQEMYEEINAVLKNVHGQPIIGHSKMAEGVYKTTYGNGYYVIVNYNQNPVTVDSQTIEAEGFVTGGERS</sequence>
<dbReference type="PROSITE" id="PS51257">
    <property type="entry name" value="PROKAR_LIPOPROTEIN"/>
    <property type="match status" value="1"/>
</dbReference>
<evidence type="ECO:0000313" key="2">
    <source>
        <dbReference type="EMBL" id="GFR36969.1"/>
    </source>
</evidence>
<dbReference type="RefSeq" id="WP_200965273.1">
    <property type="nucleotide sequence ID" value="NZ_BMAQ01000002.1"/>
</dbReference>
<dbReference type="InterPro" id="IPR043751">
    <property type="entry name" value="DUF5696"/>
</dbReference>
<feature type="signal peptide" evidence="1">
    <location>
        <begin position="1"/>
        <end position="22"/>
    </location>
</feature>
<name>A0A916QDG5_9BACL</name>
<dbReference type="AlphaFoldDB" id="A0A916QDG5"/>
<dbReference type="Proteomes" id="UP000654993">
    <property type="component" value="Unassembled WGS sequence"/>
</dbReference>
<reference evidence="2" key="1">
    <citation type="submission" date="2020-08" db="EMBL/GenBank/DDBJ databases">
        <authorList>
            <person name="Uke A."/>
            <person name="Chhe C."/>
            <person name="Baramee S."/>
            <person name="Kosugi A."/>
        </authorList>
    </citation>
    <scope>NUCLEOTIDE SEQUENCE</scope>
    <source>
        <strain evidence="2">DA-C8</strain>
    </source>
</reference>
<proteinExistence type="predicted"/>
<protein>
    <submittedName>
        <fullName evidence="2">Uncharacterized protein</fullName>
    </submittedName>
</protein>
<evidence type="ECO:0000256" key="1">
    <source>
        <dbReference type="SAM" id="SignalP"/>
    </source>
</evidence>
<gene>
    <name evidence="2" type="ORF">PRECH8_02650</name>
</gene>